<sequence length="114" mass="13708">MKRSVEEKRAREERVVKEMITLYCRHHHGSALCPDCEELLAYAHQRSEKCPFMETKTFCSNCRVHCYDPAHRARIRSVMRYSGPRMLFHHPLLAIAHVIETKKEQRRMRREENK</sequence>
<reference evidence="2" key="2">
    <citation type="submission" date="2023-06" db="EMBL/GenBank/DDBJ databases">
        <title>Identification and characterization of horizontal gene transfer across gut microbiota members of farm animals based on homology search.</title>
        <authorList>
            <person name="Zeman M."/>
            <person name="Kubasova T."/>
            <person name="Jahodarova E."/>
            <person name="Nykrynova M."/>
            <person name="Rychlik I."/>
        </authorList>
    </citation>
    <scope>NUCLEOTIDE SEQUENCE [LARGE SCALE GENOMIC DNA]</scope>
    <source>
        <strain evidence="2">ET39</strain>
    </source>
</reference>
<comment type="caution">
    <text evidence="1">The sequence shown here is derived from an EMBL/GenBank/DDBJ whole genome shotgun (WGS) entry which is preliminary data.</text>
</comment>
<dbReference type="InterPro" id="IPR020483">
    <property type="entry name" value="Uncharacterised_YgbA"/>
</dbReference>
<accession>A0ABT7U9Y7</accession>
<evidence type="ECO:0000313" key="1">
    <source>
        <dbReference type="EMBL" id="MDM8156432.1"/>
    </source>
</evidence>
<gene>
    <name evidence="1" type="ORF">QUV96_02125</name>
</gene>
<evidence type="ECO:0000313" key="2">
    <source>
        <dbReference type="Proteomes" id="UP001529340"/>
    </source>
</evidence>
<name>A0ABT7U9Y7_9FIRM</name>
<proteinExistence type="predicted"/>
<organism evidence="1 2">
    <name type="scientific">Amedibacillus dolichus</name>
    <dbReference type="NCBI Taxonomy" id="31971"/>
    <lineage>
        <taxon>Bacteria</taxon>
        <taxon>Bacillati</taxon>
        <taxon>Bacillota</taxon>
        <taxon>Erysipelotrichia</taxon>
        <taxon>Erysipelotrichales</taxon>
        <taxon>Erysipelotrichaceae</taxon>
        <taxon>Amedibacillus</taxon>
    </lineage>
</organism>
<dbReference type="Proteomes" id="UP001529340">
    <property type="component" value="Unassembled WGS sequence"/>
</dbReference>
<dbReference type="Pfam" id="PF11756">
    <property type="entry name" value="YgbA_NO"/>
    <property type="match status" value="1"/>
</dbReference>
<reference evidence="1 2" key="1">
    <citation type="submission" date="2023-06" db="EMBL/GenBank/DDBJ databases">
        <title>Identification and characterization of horizontal gene transfer across gut microbiota members of farm animals based on homology search.</title>
        <authorList>
            <person name="Schwarzerova J."/>
            <person name="Nykrynova M."/>
            <person name="Jureckova K."/>
            <person name="Cejkova D."/>
            <person name="Rychlik I."/>
        </authorList>
    </citation>
    <scope>NUCLEOTIDE SEQUENCE [LARGE SCALE GENOMIC DNA]</scope>
    <source>
        <strain evidence="1 2">ET39</strain>
    </source>
</reference>
<keyword evidence="2" id="KW-1185">Reference proteome</keyword>
<protein>
    <submittedName>
        <fullName evidence="1">Nitrous oxide-stimulated promoter family protein</fullName>
    </submittedName>
</protein>
<dbReference type="EMBL" id="JAUDCG010000006">
    <property type="protein sequence ID" value="MDM8156432.1"/>
    <property type="molecule type" value="Genomic_DNA"/>
</dbReference>
<reference evidence="1 2" key="3">
    <citation type="submission" date="2023-06" db="EMBL/GenBank/DDBJ databases">
        <authorList>
            <person name="Zeman M."/>
            <person name="Kubasova T."/>
            <person name="Jahodarova E."/>
            <person name="Nykrynova M."/>
            <person name="Rychlik I."/>
        </authorList>
    </citation>
    <scope>NUCLEOTIDE SEQUENCE [LARGE SCALE GENOMIC DNA]</scope>
    <source>
        <strain evidence="1 2">ET39</strain>
    </source>
</reference>
<dbReference type="RefSeq" id="WP_289606902.1">
    <property type="nucleotide sequence ID" value="NZ_JAUDCG010000006.1"/>
</dbReference>
<dbReference type="NCBIfam" id="NF007714">
    <property type="entry name" value="PRK10410.1-2"/>
    <property type="match status" value="1"/>
</dbReference>